<accession>A0A0J1CYG9</accession>
<dbReference type="Pfam" id="PF05521">
    <property type="entry name" value="Phage_HCP"/>
    <property type="match status" value="1"/>
</dbReference>
<dbReference type="AlphaFoldDB" id="A0A0J1CYG9"/>
<name>A0A0J1CYG9_ACIBA</name>
<dbReference type="Proteomes" id="UP000036122">
    <property type="component" value="Unassembled WGS sequence"/>
</dbReference>
<dbReference type="Gene3D" id="2.40.10.270">
    <property type="entry name" value="Bacteriophage SPP1 head-tail adaptor protein"/>
    <property type="match status" value="1"/>
</dbReference>
<gene>
    <name evidence="1" type="ORF">T630_2869</name>
</gene>
<dbReference type="InterPro" id="IPR008767">
    <property type="entry name" value="Phage_SPP1_head-tail_adaptor"/>
</dbReference>
<evidence type="ECO:0000313" key="2">
    <source>
        <dbReference type="Proteomes" id="UP000036122"/>
    </source>
</evidence>
<dbReference type="InterPro" id="IPR038666">
    <property type="entry name" value="SSP1_head-tail_sf"/>
</dbReference>
<dbReference type="PATRIC" id="fig|1409923.3.peg.3926"/>
<reference evidence="1 2" key="1">
    <citation type="submission" date="2014-07" db="EMBL/GenBank/DDBJ databases">
        <authorList>
            <person name="Harkins D.M."/>
            <person name="Lesho E."/>
            <person name="Waterman P.E."/>
            <person name="Chan A."/>
            <person name="Fouts D.E."/>
        </authorList>
    </citation>
    <scope>NUCLEOTIDE SEQUENCE [LARGE SCALE GENOMIC DNA]</scope>
    <source>
        <strain evidence="1 2">MRSN 3527</strain>
    </source>
</reference>
<proteinExistence type="predicted"/>
<organism evidence="1 2">
    <name type="scientific">Acinetobacter baumannii MRSN 3527</name>
    <dbReference type="NCBI Taxonomy" id="1409923"/>
    <lineage>
        <taxon>Bacteria</taxon>
        <taxon>Pseudomonadati</taxon>
        <taxon>Pseudomonadota</taxon>
        <taxon>Gammaproteobacteria</taxon>
        <taxon>Moraxellales</taxon>
        <taxon>Moraxellaceae</taxon>
        <taxon>Acinetobacter</taxon>
        <taxon>Acinetobacter calcoaceticus/baumannii complex</taxon>
    </lineage>
</organism>
<sequence>MQSGKLDVLFDVLKRGTEKNSAGEVKQIWSSIGQFYGDIEPISAANFVQSGVQGSALVCRVVMRPDDFPGIKAEFLLRDVDTNDIYAINGVLPITPSKKALMCSLGKL</sequence>
<evidence type="ECO:0000313" key="1">
    <source>
        <dbReference type="EMBL" id="KLT84353.1"/>
    </source>
</evidence>
<comment type="caution">
    <text evidence="1">The sequence shown here is derived from an EMBL/GenBank/DDBJ whole genome shotgun (WGS) entry which is preliminary data.</text>
</comment>
<dbReference type="EMBL" id="JPHZ01000035">
    <property type="protein sequence ID" value="KLT84353.1"/>
    <property type="molecule type" value="Genomic_DNA"/>
</dbReference>
<dbReference type="RefSeq" id="WP_001190563.1">
    <property type="nucleotide sequence ID" value="NZ_JPHZ01000035.1"/>
</dbReference>
<protein>
    <submittedName>
        <fullName evidence="1">Phage head-tail joining protein</fullName>
    </submittedName>
</protein>